<accession>A0A2T0JRD8</accession>
<dbReference type="Pfam" id="PF03551">
    <property type="entry name" value="PadR"/>
    <property type="match status" value="1"/>
</dbReference>
<dbReference type="AlphaFoldDB" id="A0A2T0JRD8"/>
<sequence length="113" mass="12452">MQEPTFLILTALAEEPLHGYGVIRAVQDLSRGDVVLRPGTLYGALDRLTEQGLIEADREEAVDGRLRRYYRLTDSGATALATQAERLRRHADSAEARLRGRVVPGVPRLGTAQ</sequence>
<evidence type="ECO:0000259" key="1">
    <source>
        <dbReference type="Pfam" id="PF03551"/>
    </source>
</evidence>
<dbReference type="OrthoDB" id="122286at2"/>
<feature type="domain" description="Transcription regulator PadR N-terminal" evidence="1">
    <location>
        <begin position="8"/>
        <end position="81"/>
    </location>
</feature>
<dbReference type="PANTHER" id="PTHR33169">
    <property type="entry name" value="PADR-FAMILY TRANSCRIPTIONAL REGULATOR"/>
    <property type="match status" value="1"/>
</dbReference>
<keyword evidence="3" id="KW-1185">Reference proteome</keyword>
<gene>
    <name evidence="2" type="ORF">CLV67_13479</name>
</gene>
<dbReference type="EMBL" id="PVMZ01000034">
    <property type="protein sequence ID" value="PRX10194.1"/>
    <property type="molecule type" value="Genomic_DNA"/>
</dbReference>
<organism evidence="2 3">
    <name type="scientific">Actinoplanes italicus</name>
    <dbReference type="NCBI Taxonomy" id="113567"/>
    <lineage>
        <taxon>Bacteria</taxon>
        <taxon>Bacillati</taxon>
        <taxon>Actinomycetota</taxon>
        <taxon>Actinomycetes</taxon>
        <taxon>Micromonosporales</taxon>
        <taxon>Micromonosporaceae</taxon>
        <taxon>Actinoplanes</taxon>
    </lineage>
</organism>
<reference evidence="2 3" key="1">
    <citation type="submission" date="2018-03" db="EMBL/GenBank/DDBJ databases">
        <title>Genomic Encyclopedia of Archaeal and Bacterial Type Strains, Phase II (KMG-II): from individual species to whole genera.</title>
        <authorList>
            <person name="Goeker M."/>
        </authorList>
    </citation>
    <scope>NUCLEOTIDE SEQUENCE [LARGE SCALE GENOMIC DNA]</scope>
    <source>
        <strain evidence="2 3">DSM 43146</strain>
    </source>
</reference>
<dbReference type="Proteomes" id="UP000239415">
    <property type="component" value="Unassembled WGS sequence"/>
</dbReference>
<dbReference type="InterPro" id="IPR036388">
    <property type="entry name" value="WH-like_DNA-bd_sf"/>
</dbReference>
<name>A0A2T0JRD8_9ACTN</name>
<dbReference type="InterPro" id="IPR005149">
    <property type="entry name" value="Tscrpt_reg_PadR_N"/>
</dbReference>
<protein>
    <submittedName>
        <fullName evidence="2">PadR family transcriptional regulator</fullName>
    </submittedName>
</protein>
<dbReference type="SUPFAM" id="SSF46785">
    <property type="entry name" value="Winged helix' DNA-binding domain"/>
    <property type="match status" value="1"/>
</dbReference>
<dbReference type="RefSeq" id="WP_106330443.1">
    <property type="nucleotide sequence ID" value="NZ_BOMO01000145.1"/>
</dbReference>
<evidence type="ECO:0000313" key="2">
    <source>
        <dbReference type="EMBL" id="PRX10194.1"/>
    </source>
</evidence>
<dbReference type="PANTHER" id="PTHR33169:SF13">
    <property type="entry name" value="PADR-FAMILY TRANSCRIPTIONAL REGULATOR"/>
    <property type="match status" value="1"/>
</dbReference>
<proteinExistence type="predicted"/>
<evidence type="ECO:0000313" key="3">
    <source>
        <dbReference type="Proteomes" id="UP000239415"/>
    </source>
</evidence>
<dbReference type="InterPro" id="IPR052509">
    <property type="entry name" value="Metal_resp_DNA-bind_regulator"/>
</dbReference>
<dbReference type="InterPro" id="IPR036390">
    <property type="entry name" value="WH_DNA-bd_sf"/>
</dbReference>
<dbReference type="Gene3D" id="1.10.10.10">
    <property type="entry name" value="Winged helix-like DNA-binding domain superfamily/Winged helix DNA-binding domain"/>
    <property type="match status" value="1"/>
</dbReference>
<comment type="caution">
    <text evidence="2">The sequence shown here is derived from an EMBL/GenBank/DDBJ whole genome shotgun (WGS) entry which is preliminary data.</text>
</comment>